<accession>A0ABP9XY50</accession>
<keyword evidence="1" id="KW-1133">Transmembrane helix</keyword>
<organism evidence="2 3">
    <name type="scientific">Helicostylum pulchrum</name>
    <dbReference type="NCBI Taxonomy" id="562976"/>
    <lineage>
        <taxon>Eukaryota</taxon>
        <taxon>Fungi</taxon>
        <taxon>Fungi incertae sedis</taxon>
        <taxon>Mucoromycota</taxon>
        <taxon>Mucoromycotina</taxon>
        <taxon>Mucoromycetes</taxon>
        <taxon>Mucorales</taxon>
        <taxon>Mucorineae</taxon>
        <taxon>Mucoraceae</taxon>
        <taxon>Helicostylum</taxon>
    </lineage>
</organism>
<protein>
    <submittedName>
        <fullName evidence="2">Uncharacterized protein</fullName>
    </submittedName>
</protein>
<feature type="transmembrane region" description="Helical" evidence="1">
    <location>
        <begin position="20"/>
        <end position="38"/>
    </location>
</feature>
<dbReference type="Proteomes" id="UP001476247">
    <property type="component" value="Unassembled WGS sequence"/>
</dbReference>
<comment type="caution">
    <text evidence="2">The sequence shown here is derived from an EMBL/GenBank/DDBJ whole genome shotgun (WGS) entry which is preliminary data.</text>
</comment>
<keyword evidence="3" id="KW-1185">Reference proteome</keyword>
<keyword evidence="1" id="KW-0472">Membrane</keyword>
<keyword evidence="1" id="KW-0812">Transmembrane</keyword>
<evidence type="ECO:0000313" key="3">
    <source>
        <dbReference type="Proteomes" id="UP001476247"/>
    </source>
</evidence>
<dbReference type="EMBL" id="BAABUJ010000013">
    <property type="protein sequence ID" value="GAA5799689.1"/>
    <property type="molecule type" value="Genomic_DNA"/>
</dbReference>
<gene>
    <name evidence="2" type="ORF">HPULCUR_005106</name>
</gene>
<evidence type="ECO:0000313" key="2">
    <source>
        <dbReference type="EMBL" id="GAA5799689.1"/>
    </source>
</evidence>
<proteinExistence type="predicted"/>
<sequence>MSYALTESTGDPVRAQRHIFIIDFCIDILGGVLTLLYIPNMTHESIDTLNVELRQMLLDNGYDVSQLDEIDHQLLSFKLPGKHKPGTDLMSKLALSDAEIMNIVTSTTVGKY</sequence>
<reference evidence="2 3" key="1">
    <citation type="submission" date="2024-04" db="EMBL/GenBank/DDBJ databases">
        <title>genome sequences of Mucor flavus KT1a and Helicostylum pulchrum KT1b strains isolation_sourced from the surface of a dry-aged beef.</title>
        <authorList>
            <person name="Toyotome T."/>
            <person name="Hosono M."/>
            <person name="Torimaru M."/>
            <person name="Fukuda K."/>
            <person name="Mikami N."/>
        </authorList>
    </citation>
    <scope>NUCLEOTIDE SEQUENCE [LARGE SCALE GENOMIC DNA]</scope>
    <source>
        <strain evidence="2 3">KT1b</strain>
    </source>
</reference>
<evidence type="ECO:0000256" key="1">
    <source>
        <dbReference type="SAM" id="Phobius"/>
    </source>
</evidence>
<name>A0ABP9XY50_9FUNG</name>